<evidence type="ECO:0000313" key="1">
    <source>
        <dbReference type="EMBL" id="WDZ84382.1"/>
    </source>
</evidence>
<accession>A0ABY7ZMX6</accession>
<proteinExistence type="predicted"/>
<dbReference type="RefSeq" id="WP_275030944.1">
    <property type="nucleotide sequence ID" value="NZ_CP118615.1"/>
</dbReference>
<sequence length="139" mass="15426">MKPTSRPIGYWLRHLHNLIEARFEAALAEDRLGRRHWQTLTLLHEEPRTDAQVREALLPFGADQGATLDDLTGRGWVARDADGRLALTGAGRDAYPRVAARVQAARDLLMTGLTTEQYVSTVEVLATMAGNLEARPPNE</sequence>
<dbReference type="Gene3D" id="1.10.10.10">
    <property type="entry name" value="Winged helix-like DNA-binding domain superfamily/Winged helix DNA-binding domain"/>
    <property type="match status" value="1"/>
</dbReference>
<dbReference type="EMBL" id="CP118615">
    <property type="protein sequence ID" value="WDZ84382.1"/>
    <property type="molecule type" value="Genomic_DNA"/>
</dbReference>
<reference evidence="1 2" key="1">
    <citation type="submission" date="2023-02" db="EMBL/GenBank/DDBJ databases">
        <authorList>
            <person name="Mo P."/>
        </authorList>
    </citation>
    <scope>NUCLEOTIDE SEQUENCE [LARGE SCALE GENOMIC DNA]</scope>
    <source>
        <strain evidence="1 2">HUAS 3</strain>
    </source>
</reference>
<dbReference type="Proteomes" id="UP001219605">
    <property type="component" value="Chromosome"/>
</dbReference>
<evidence type="ECO:0000313" key="2">
    <source>
        <dbReference type="Proteomes" id="UP001219605"/>
    </source>
</evidence>
<protein>
    <recommendedName>
        <fullName evidence="3">DNA-binding transcriptional regulator, MarR family</fullName>
    </recommendedName>
</protein>
<name>A0ABY7ZMX6_9ACTN</name>
<dbReference type="InterPro" id="IPR036388">
    <property type="entry name" value="WH-like_DNA-bd_sf"/>
</dbReference>
<dbReference type="InterPro" id="IPR036390">
    <property type="entry name" value="WH_DNA-bd_sf"/>
</dbReference>
<organism evidence="1 2">
    <name type="scientific">Micromonospora cathayae</name>
    <dbReference type="NCBI Taxonomy" id="3028804"/>
    <lineage>
        <taxon>Bacteria</taxon>
        <taxon>Bacillati</taxon>
        <taxon>Actinomycetota</taxon>
        <taxon>Actinomycetes</taxon>
        <taxon>Micromonosporales</taxon>
        <taxon>Micromonosporaceae</taxon>
        <taxon>Micromonospora</taxon>
    </lineage>
</organism>
<gene>
    <name evidence="1" type="ORF">PVK37_28730</name>
</gene>
<evidence type="ECO:0008006" key="3">
    <source>
        <dbReference type="Google" id="ProtNLM"/>
    </source>
</evidence>
<keyword evidence="2" id="KW-1185">Reference proteome</keyword>
<dbReference type="SUPFAM" id="SSF46785">
    <property type="entry name" value="Winged helix' DNA-binding domain"/>
    <property type="match status" value="1"/>
</dbReference>